<feature type="compositionally biased region" description="Polar residues" evidence="4">
    <location>
        <begin position="430"/>
        <end position="439"/>
    </location>
</feature>
<dbReference type="PANTHER" id="PTHR13026:SF2">
    <property type="entry name" value="RIBOSOMAL RNA PROCESSING PROTEIN 1 HOMOLOG B"/>
    <property type="match status" value="1"/>
</dbReference>
<feature type="compositionally biased region" description="Basic and acidic residues" evidence="4">
    <location>
        <begin position="147"/>
        <end position="157"/>
    </location>
</feature>
<evidence type="ECO:0000256" key="2">
    <source>
        <dbReference type="ARBA" id="ARBA00006374"/>
    </source>
</evidence>
<dbReference type="eggNOG" id="KOG3911">
    <property type="taxonomic scope" value="Eukaryota"/>
</dbReference>
<reference evidence="6" key="2">
    <citation type="journal article" date="2013" name="Nat. Commun.">
        <title>Genome of the Chinese tree shrew.</title>
        <authorList>
            <person name="Fan Y."/>
            <person name="Huang Z.Y."/>
            <person name="Cao C.C."/>
            <person name="Chen C.S."/>
            <person name="Chen Y.X."/>
            <person name="Fan D.D."/>
            <person name="He J."/>
            <person name="Hou H.L."/>
            <person name="Hu L."/>
            <person name="Hu X.T."/>
            <person name="Jiang X.T."/>
            <person name="Lai R."/>
            <person name="Lang Y.S."/>
            <person name="Liang B."/>
            <person name="Liao S.G."/>
            <person name="Mu D."/>
            <person name="Ma Y.Y."/>
            <person name="Niu Y.Y."/>
            <person name="Sun X.Q."/>
            <person name="Xia J.Q."/>
            <person name="Xiao J."/>
            <person name="Xiong Z.Q."/>
            <person name="Xu L."/>
            <person name="Yang L."/>
            <person name="Zhang Y."/>
            <person name="Zhao W."/>
            <person name="Zhao X.D."/>
            <person name="Zheng Y.T."/>
            <person name="Zhou J.M."/>
            <person name="Zhu Y.B."/>
            <person name="Zhang G.J."/>
            <person name="Wang J."/>
            <person name="Yao Y.G."/>
        </authorList>
    </citation>
    <scope>NUCLEOTIDE SEQUENCE [LARGE SCALE GENOMIC DNA]</scope>
</reference>
<feature type="region of interest" description="Disordered" evidence="4">
    <location>
        <begin position="115"/>
        <end position="295"/>
    </location>
</feature>
<dbReference type="FunCoup" id="L8Y7J2">
    <property type="interactions" value="2968"/>
</dbReference>
<dbReference type="InParanoid" id="L8Y7J2"/>
<evidence type="ECO:0000256" key="1">
    <source>
        <dbReference type="ARBA" id="ARBA00004123"/>
    </source>
</evidence>
<dbReference type="EMBL" id="KB367836">
    <property type="protein sequence ID" value="ELV10331.1"/>
    <property type="molecule type" value="Genomic_DNA"/>
</dbReference>
<proteinExistence type="inferred from homology"/>
<evidence type="ECO:0000256" key="4">
    <source>
        <dbReference type="SAM" id="MobiDB-lite"/>
    </source>
</evidence>
<feature type="compositionally biased region" description="Acidic residues" evidence="4">
    <location>
        <begin position="41"/>
        <end position="51"/>
    </location>
</feature>
<feature type="region of interest" description="Disordered" evidence="4">
    <location>
        <begin position="415"/>
        <end position="439"/>
    </location>
</feature>
<feature type="compositionally biased region" description="Basic and acidic residues" evidence="4">
    <location>
        <begin position="131"/>
        <end position="140"/>
    </location>
</feature>
<comment type="similarity">
    <text evidence="2">Belongs to the RRP1 family.</text>
</comment>
<keyword evidence="6" id="KW-1185">Reference proteome</keyword>
<evidence type="ECO:0000313" key="6">
    <source>
        <dbReference type="Proteomes" id="UP000011518"/>
    </source>
</evidence>
<dbReference type="GO" id="GO:0030688">
    <property type="term" value="C:preribosome, small subunit precursor"/>
    <property type="evidence" value="ECO:0007669"/>
    <property type="project" value="InterPro"/>
</dbReference>
<dbReference type="Proteomes" id="UP000011518">
    <property type="component" value="Unassembled WGS sequence"/>
</dbReference>
<dbReference type="GO" id="GO:0006364">
    <property type="term" value="P:rRNA processing"/>
    <property type="evidence" value="ECO:0007669"/>
    <property type="project" value="InterPro"/>
</dbReference>
<feature type="compositionally biased region" description="Basic residues" evidence="4">
    <location>
        <begin position="230"/>
        <end position="242"/>
    </location>
</feature>
<accession>L8Y7J2</accession>
<comment type="subcellular location">
    <subcellularLocation>
        <location evidence="1">Nucleus</location>
    </subcellularLocation>
</comment>
<name>L8Y7J2_TUPCH</name>
<dbReference type="AlphaFoldDB" id="L8Y7J2"/>
<dbReference type="GO" id="GO:0005634">
    <property type="term" value="C:nucleus"/>
    <property type="evidence" value="ECO:0007669"/>
    <property type="project" value="UniProtKB-SubCell"/>
</dbReference>
<organism evidence="5 6">
    <name type="scientific">Tupaia chinensis</name>
    <name type="common">Chinese tree shrew</name>
    <name type="synonym">Tupaia belangeri chinensis</name>
    <dbReference type="NCBI Taxonomy" id="246437"/>
    <lineage>
        <taxon>Eukaryota</taxon>
        <taxon>Metazoa</taxon>
        <taxon>Chordata</taxon>
        <taxon>Craniata</taxon>
        <taxon>Vertebrata</taxon>
        <taxon>Euteleostomi</taxon>
        <taxon>Mammalia</taxon>
        <taxon>Eutheria</taxon>
        <taxon>Euarchontoglires</taxon>
        <taxon>Scandentia</taxon>
        <taxon>Tupaiidae</taxon>
        <taxon>Tupaia</taxon>
    </lineage>
</organism>
<keyword evidence="3" id="KW-0539">Nucleus</keyword>
<protein>
    <submittedName>
        <fullName evidence="5">Ribosomal RNA processing protein 1 like protein B</fullName>
    </submittedName>
</protein>
<dbReference type="InterPro" id="IPR010301">
    <property type="entry name" value="RRP1"/>
</dbReference>
<gene>
    <name evidence="5" type="ORF">TREES_T100005972</name>
</gene>
<evidence type="ECO:0000256" key="3">
    <source>
        <dbReference type="ARBA" id="ARBA00023242"/>
    </source>
</evidence>
<feature type="region of interest" description="Disordered" evidence="4">
    <location>
        <begin position="32"/>
        <end position="51"/>
    </location>
</feature>
<evidence type="ECO:0000313" key="5">
    <source>
        <dbReference type="EMBL" id="ELV10331.1"/>
    </source>
</evidence>
<sequence>MFLPNPPLQEELANTISQLIHVVNNSEAPLGKCHSSKDGISDEGEGNDYGALEDSEPLLQFDYKAIADRLLEITNRKNIPPFNRKRLTKLIKKFQELSEGGISQLSFAEDISADEDDQTLSQGRHKKKRNKLAEQTDLGKKANRVFLAKEEDSEGRIQKRKRKKKKKNHLQPENSALGDEAPSLEQNGNREPEASQRKANTVSVAKLGGEATSSTCEDSGLEHPPIIPNHSKRKRPKKKNLRTHGELWESTMSPPEGAPQNEPSRGHPQGFASRGSPTGGSQAPRRKRKLGALPLNGSGPAILTWPSASPVESGGSLAPVPPCARLQKKKAEPSSLDFCDVPSQKTAILKKRKKMREMSNLVEHNGVLESEVRQIQALGSSGTFGPVKKKPMRTENDFVKFDTTFSPKPLFFRKSKSSPATCSPEPAVQLSKTPSSSKKVTFGLNRNMTAAYLDPSQVDSNGPAGMVTFPLCHGDPSVGGARPYNAQIDDWLP</sequence>
<feature type="compositionally biased region" description="Basic residues" evidence="4">
    <location>
        <begin position="158"/>
        <end position="169"/>
    </location>
</feature>
<dbReference type="STRING" id="246437.L8Y7J2"/>
<dbReference type="PANTHER" id="PTHR13026">
    <property type="entry name" value="NNP-1 PROTEIN NOVEL NUCLEAR PROTEIN 1 NOP52"/>
    <property type="match status" value="1"/>
</dbReference>
<reference evidence="6" key="1">
    <citation type="submission" date="2012-07" db="EMBL/GenBank/DDBJ databases">
        <title>Genome of the Chinese tree shrew, a rising model animal genetically related to primates.</title>
        <authorList>
            <person name="Zhang G."/>
            <person name="Fan Y."/>
            <person name="Yao Y."/>
            <person name="Huang Z."/>
        </authorList>
    </citation>
    <scope>NUCLEOTIDE SEQUENCE [LARGE SCALE GENOMIC DNA]</scope>
</reference>